<evidence type="ECO:0000313" key="1">
    <source>
        <dbReference type="EMBL" id="KAA5609898.1"/>
    </source>
</evidence>
<accession>A0A5M6IQQ1</accession>
<gene>
    <name evidence="1" type="ORF">F1189_22195</name>
</gene>
<comment type="caution">
    <text evidence="1">The sequence shown here is derived from an EMBL/GenBank/DDBJ whole genome shotgun (WGS) entry which is preliminary data.</text>
</comment>
<keyword evidence="2" id="KW-1185">Reference proteome</keyword>
<protein>
    <submittedName>
        <fullName evidence="1">Uncharacterized protein</fullName>
    </submittedName>
</protein>
<dbReference type="EMBL" id="VWPK01000042">
    <property type="protein sequence ID" value="KAA5609898.1"/>
    <property type="molecule type" value="Genomic_DNA"/>
</dbReference>
<name>A0A5M6IQQ1_9PROT</name>
<evidence type="ECO:0000313" key="2">
    <source>
        <dbReference type="Proteomes" id="UP000325255"/>
    </source>
</evidence>
<dbReference type="Proteomes" id="UP000325255">
    <property type="component" value="Unassembled WGS sequence"/>
</dbReference>
<dbReference type="AlphaFoldDB" id="A0A5M6IQQ1"/>
<reference evidence="1 2" key="1">
    <citation type="submission" date="2019-09" db="EMBL/GenBank/DDBJ databases">
        <title>Genome sequence of Rhodovastum atsumiense, a diverse member of the Acetobacteraceae family of non-sulfur purple photosynthetic bacteria.</title>
        <authorList>
            <person name="Meyer T."/>
            <person name="Kyndt J."/>
        </authorList>
    </citation>
    <scope>NUCLEOTIDE SEQUENCE [LARGE SCALE GENOMIC DNA]</scope>
    <source>
        <strain evidence="1 2">DSM 21279</strain>
    </source>
</reference>
<dbReference type="RefSeq" id="WP_150043067.1">
    <property type="nucleotide sequence ID" value="NZ_OW485601.1"/>
</dbReference>
<organism evidence="1 2">
    <name type="scientific">Rhodovastum atsumiense</name>
    <dbReference type="NCBI Taxonomy" id="504468"/>
    <lineage>
        <taxon>Bacteria</taxon>
        <taxon>Pseudomonadati</taxon>
        <taxon>Pseudomonadota</taxon>
        <taxon>Alphaproteobacteria</taxon>
        <taxon>Acetobacterales</taxon>
        <taxon>Acetobacteraceae</taxon>
        <taxon>Rhodovastum</taxon>
    </lineage>
</organism>
<proteinExistence type="predicted"/>
<sequence length="74" mass="7977">MALDFFMAPTVCAFCIPIPAGNQPWRIASMIRAAWRNTPPGFPSAGAPATPPSIYQAASRGSAEIINHKMKFTK</sequence>